<dbReference type="PROSITE" id="PS00194">
    <property type="entry name" value="THIOREDOXIN_1"/>
    <property type="match status" value="1"/>
</dbReference>
<dbReference type="InterPro" id="IPR013766">
    <property type="entry name" value="Thioredoxin_domain"/>
</dbReference>
<dbReference type="EMBL" id="FNUT01000004">
    <property type="protein sequence ID" value="SEF99609.1"/>
    <property type="molecule type" value="Genomic_DNA"/>
</dbReference>
<gene>
    <name evidence="3" type="ORF">SAMN05421877_10473</name>
</gene>
<dbReference type="Proteomes" id="UP000236731">
    <property type="component" value="Unassembled WGS sequence"/>
</dbReference>
<name>A0A1H5WIZ6_9SPHI</name>
<dbReference type="SUPFAM" id="SSF52833">
    <property type="entry name" value="Thioredoxin-like"/>
    <property type="match status" value="1"/>
</dbReference>
<evidence type="ECO:0000313" key="4">
    <source>
        <dbReference type="Proteomes" id="UP000236731"/>
    </source>
</evidence>
<evidence type="ECO:0000259" key="2">
    <source>
        <dbReference type="PROSITE" id="PS51352"/>
    </source>
</evidence>
<organism evidence="3 4">
    <name type="scientific">Sphingobacterium lactis</name>
    <dbReference type="NCBI Taxonomy" id="797291"/>
    <lineage>
        <taxon>Bacteria</taxon>
        <taxon>Pseudomonadati</taxon>
        <taxon>Bacteroidota</taxon>
        <taxon>Sphingobacteriia</taxon>
        <taxon>Sphingobacteriales</taxon>
        <taxon>Sphingobacteriaceae</taxon>
        <taxon>Sphingobacterium</taxon>
    </lineage>
</organism>
<dbReference type="PROSITE" id="PS51352">
    <property type="entry name" value="THIOREDOXIN_2"/>
    <property type="match status" value="1"/>
</dbReference>
<feature type="domain" description="Thioredoxin" evidence="2">
    <location>
        <begin position="25"/>
        <end position="155"/>
    </location>
</feature>
<evidence type="ECO:0000313" key="3">
    <source>
        <dbReference type="EMBL" id="SEF99609.1"/>
    </source>
</evidence>
<evidence type="ECO:0000256" key="1">
    <source>
        <dbReference type="ARBA" id="ARBA00023284"/>
    </source>
</evidence>
<sequence>MNREIMRKIAYIFLVLVLMHGRTWAQEGMEMPAFSKFYDKDTGLPFTRDSLDRSHQQVLIFYDPGCGHCQELGQGIAKMLDTFAAEVDFYFISMQEKPLVDGFVNMFAPQLAKDKRVKFLYDPEGEFILMFNPKNFPSTAVFRADSLQLIKQFDGEGKVENIAQYLQKAN</sequence>
<proteinExistence type="predicted"/>
<accession>A0A1H5WIZ6</accession>
<keyword evidence="4" id="KW-1185">Reference proteome</keyword>
<dbReference type="InterPro" id="IPR036249">
    <property type="entry name" value="Thioredoxin-like_sf"/>
</dbReference>
<dbReference type="Gene3D" id="3.40.30.10">
    <property type="entry name" value="Glutaredoxin"/>
    <property type="match status" value="1"/>
</dbReference>
<keyword evidence="1" id="KW-0676">Redox-active center</keyword>
<dbReference type="InterPro" id="IPR017937">
    <property type="entry name" value="Thioredoxin_CS"/>
</dbReference>
<dbReference type="AlphaFoldDB" id="A0A1H5WIZ6"/>
<reference evidence="4" key="1">
    <citation type="submission" date="2016-10" db="EMBL/GenBank/DDBJ databases">
        <authorList>
            <person name="Varghese N."/>
            <person name="Submissions S."/>
        </authorList>
    </citation>
    <scope>NUCLEOTIDE SEQUENCE [LARGE SCALE GENOMIC DNA]</scope>
    <source>
        <strain evidence="4">DSM 22361</strain>
    </source>
</reference>
<protein>
    <recommendedName>
        <fullName evidence="2">Thioredoxin domain-containing protein</fullName>
    </recommendedName>
</protein>